<evidence type="ECO:0000313" key="3">
    <source>
        <dbReference type="Proteomes" id="UP001595851"/>
    </source>
</evidence>
<organism evidence="2 3">
    <name type="scientific">Nonomuraea purpurea</name>
    <dbReference type="NCBI Taxonomy" id="1849276"/>
    <lineage>
        <taxon>Bacteria</taxon>
        <taxon>Bacillati</taxon>
        <taxon>Actinomycetota</taxon>
        <taxon>Actinomycetes</taxon>
        <taxon>Streptosporangiales</taxon>
        <taxon>Streptosporangiaceae</taxon>
        <taxon>Nonomuraea</taxon>
    </lineage>
</organism>
<feature type="transmembrane region" description="Helical" evidence="1">
    <location>
        <begin position="7"/>
        <end position="33"/>
    </location>
</feature>
<keyword evidence="1" id="KW-0472">Membrane</keyword>
<accession>A0ABV8GA49</accession>
<proteinExistence type="predicted"/>
<comment type="caution">
    <text evidence="2">The sequence shown here is derived from an EMBL/GenBank/DDBJ whole genome shotgun (WGS) entry which is preliminary data.</text>
</comment>
<evidence type="ECO:0000256" key="1">
    <source>
        <dbReference type="SAM" id="Phobius"/>
    </source>
</evidence>
<keyword evidence="1" id="KW-0812">Transmembrane</keyword>
<keyword evidence="1" id="KW-1133">Transmembrane helix</keyword>
<dbReference type="RefSeq" id="WP_379531060.1">
    <property type="nucleotide sequence ID" value="NZ_JBHSBI010000014.1"/>
</dbReference>
<evidence type="ECO:0000313" key="2">
    <source>
        <dbReference type="EMBL" id="MFC4010866.1"/>
    </source>
</evidence>
<name>A0ABV8GA49_9ACTN</name>
<sequence>MLNGTRGGLVAGTLFVLPGMLALLVLSAVYVLWQDTDVVTALFVGIARRCWPSSGLDGSRK</sequence>
<reference evidence="3" key="1">
    <citation type="journal article" date="2019" name="Int. J. Syst. Evol. Microbiol.">
        <title>The Global Catalogue of Microorganisms (GCM) 10K type strain sequencing project: providing services to taxonomists for standard genome sequencing and annotation.</title>
        <authorList>
            <consortium name="The Broad Institute Genomics Platform"/>
            <consortium name="The Broad Institute Genome Sequencing Center for Infectious Disease"/>
            <person name="Wu L."/>
            <person name="Ma J."/>
        </authorList>
    </citation>
    <scope>NUCLEOTIDE SEQUENCE [LARGE SCALE GENOMIC DNA]</scope>
    <source>
        <strain evidence="3">TBRC 1276</strain>
    </source>
</reference>
<dbReference type="EMBL" id="JBHSBI010000014">
    <property type="protein sequence ID" value="MFC4010866.1"/>
    <property type="molecule type" value="Genomic_DNA"/>
</dbReference>
<dbReference type="Proteomes" id="UP001595851">
    <property type="component" value="Unassembled WGS sequence"/>
</dbReference>
<protein>
    <submittedName>
        <fullName evidence="2">Uncharacterized protein</fullName>
    </submittedName>
</protein>
<gene>
    <name evidence="2" type="ORF">ACFOY2_26805</name>
</gene>
<keyword evidence="3" id="KW-1185">Reference proteome</keyword>